<dbReference type="HOGENOM" id="CLU_000424_0_0_6"/>
<dbReference type="InterPro" id="IPR006315">
    <property type="entry name" value="OM_autotransptr_brl_dom"/>
</dbReference>
<organism evidence="5 6">
    <name type="scientific">Hafnia alvei ATCC 51873</name>
    <dbReference type="NCBI Taxonomy" id="1002364"/>
    <lineage>
        <taxon>Bacteria</taxon>
        <taxon>Pseudomonadati</taxon>
        <taxon>Pseudomonadota</taxon>
        <taxon>Gammaproteobacteria</taxon>
        <taxon>Enterobacterales</taxon>
        <taxon>Hafniaceae</taxon>
        <taxon>Hafnia</taxon>
    </lineage>
</organism>
<dbReference type="InterPro" id="IPR005546">
    <property type="entry name" value="Autotransporte_beta"/>
</dbReference>
<evidence type="ECO:0000256" key="1">
    <source>
        <dbReference type="ARBA" id="ARBA00022729"/>
    </source>
</evidence>
<feature type="domain" description="Autotransporter" evidence="4">
    <location>
        <begin position="2034"/>
        <end position="2322"/>
    </location>
</feature>
<dbReference type="Pfam" id="PF13018">
    <property type="entry name" value="ESPR"/>
    <property type="match status" value="1"/>
</dbReference>
<dbReference type="Gene3D" id="2.40.128.130">
    <property type="entry name" value="Autotransporter beta-domain"/>
    <property type="match status" value="1"/>
</dbReference>
<dbReference type="InterPro" id="IPR050909">
    <property type="entry name" value="Bact_Autotransporter_VF"/>
</dbReference>
<dbReference type="Proteomes" id="UP000005959">
    <property type="component" value="Unassembled WGS sequence"/>
</dbReference>
<dbReference type="InterPro" id="IPR011050">
    <property type="entry name" value="Pectin_lyase_fold/virulence"/>
</dbReference>
<dbReference type="GO" id="GO:0019867">
    <property type="term" value="C:outer membrane"/>
    <property type="evidence" value="ECO:0007669"/>
    <property type="project" value="InterPro"/>
</dbReference>
<comment type="caution">
    <text evidence="5">The sequence shown here is derived from an EMBL/GenBank/DDBJ whole genome shotgun (WGS) entry which is preliminary data.</text>
</comment>
<evidence type="ECO:0000313" key="5">
    <source>
        <dbReference type="EMBL" id="EHM42825.1"/>
    </source>
</evidence>
<evidence type="ECO:0000256" key="3">
    <source>
        <dbReference type="SAM" id="MobiDB-lite"/>
    </source>
</evidence>
<name>G9Y6R5_HAFAL</name>
<dbReference type="InterPro" id="IPR043990">
    <property type="entry name" value="AC_1"/>
</dbReference>
<reference evidence="5 6" key="1">
    <citation type="submission" date="2011-08" db="EMBL/GenBank/DDBJ databases">
        <authorList>
            <person name="Weinstock G."/>
            <person name="Sodergren E."/>
            <person name="Clifton S."/>
            <person name="Fulton L."/>
            <person name="Fulton B."/>
            <person name="Courtney L."/>
            <person name="Fronick C."/>
            <person name="Harrison M."/>
            <person name="Strong C."/>
            <person name="Farmer C."/>
            <person name="Delahaunty K."/>
            <person name="Markovic C."/>
            <person name="Hall O."/>
            <person name="Minx P."/>
            <person name="Tomlinson C."/>
            <person name="Mitreva M."/>
            <person name="Hou S."/>
            <person name="Chen J."/>
            <person name="Wollam A."/>
            <person name="Pepin K.H."/>
            <person name="Johnson M."/>
            <person name="Bhonagiri V."/>
            <person name="Zhang X."/>
            <person name="Suruliraj S."/>
            <person name="Warren W."/>
            <person name="Chinwalla A."/>
            <person name="Mardis E.R."/>
            <person name="Wilson R.K."/>
        </authorList>
    </citation>
    <scope>NUCLEOTIDE SEQUENCE [LARGE SCALE GENOMIC DNA]</scope>
    <source>
        <strain evidence="5 6">ATCC 51873</strain>
    </source>
</reference>
<dbReference type="InterPro" id="IPR012332">
    <property type="entry name" value="Autotransporter_pectin_lyase_C"/>
</dbReference>
<protein>
    <submittedName>
        <fullName evidence="5">Outer membrane autotransporter barrel domain protein</fullName>
    </submittedName>
</protein>
<dbReference type="InterPro" id="IPR036709">
    <property type="entry name" value="Autotransporte_beta_dom_sf"/>
</dbReference>
<dbReference type="PROSITE" id="PS51208">
    <property type="entry name" value="AUTOTRANSPORTER"/>
    <property type="match status" value="1"/>
</dbReference>
<dbReference type="InterPro" id="IPR013425">
    <property type="entry name" value="Autotrns_rpt"/>
</dbReference>
<evidence type="ECO:0000256" key="2">
    <source>
        <dbReference type="ARBA" id="ARBA00023026"/>
    </source>
</evidence>
<evidence type="ECO:0000259" key="4">
    <source>
        <dbReference type="PROSITE" id="PS51208"/>
    </source>
</evidence>
<dbReference type="Gene3D" id="2.160.20.20">
    <property type="match status" value="1"/>
</dbReference>
<dbReference type="InterPro" id="IPR024973">
    <property type="entry name" value="ESPR"/>
</dbReference>
<gene>
    <name evidence="5" type="ORF">HMPREF0454_02228</name>
</gene>
<accession>G9Y6R5</accession>
<dbReference type="PANTHER" id="PTHR12338">
    <property type="entry name" value="AUTOTRANSPORTER"/>
    <property type="match status" value="1"/>
</dbReference>
<dbReference type="SMART" id="SM00869">
    <property type="entry name" value="Autotransporter"/>
    <property type="match status" value="1"/>
</dbReference>
<sequence length="2322" mass="239865">MNKIFKVIWNHSLQCFVVVSELARGKLKTDSTTKLNENAPKKQFKISMLSTSMLMAISGYAQAADITVHDFKPTDPFEEVIVGSSHLTGSFAVIQKGESGSKWTTLGQAKADGLITGDSAQWVDHDIFRIGSQTKSINYIDPVTGNTVTMKVYDNNDIQTEPAADFRITISTPVGKDGQYVDRNFYQIGSGASLDVNVGKTTGNWVGAAENQFNVILKSSSKTKNNSSAFHVTDGGQLNYLSKTVVQLGNNDNNIRDSSNPVAWMTTADFVGSFDSVIGPQNITNIDEFKAYNDALIKALQDGKIQLTEAEYSAELNKARDQTLHGIVVNTDNIASDDAVRATVNRDVVSYLHAEGAGSNINIGADANIQLVGSDATVVNLENGATLTNNGTLGTAGNTFRGAYVVAARSTSFVENNGVIDAGTNPEMADFFQGGAAGVANGTHTAILANGASVVNNNNTGVINVAARGNYYGNTGVLLGSSATLNNYGAINIAASNEASSILGDGSNIGVVTQQNTTFNNEGTLYIGRMAQRTPSDSTDDLAIKQSSIGVHLYGNGTYNGKTNSEIIIGSKVQNATAIDVGGLATLNQQGTIQLNGAVSGESVSSNTGILVREGTNANKVINSGTIDMNGLNSTGIKVLANGQITNSGTINVNGGLDPVTHYANYGIYAQGEKALAILSGKVNLTGDGAIGVHARDKGEIDVTQNGAVTFNGGTNQTGYYIFGAGSKIKNDASGVQDVSTQDSTLYRVDGGASFDGSGNSAAQLNASGDNATIIRTTGAGSQFSSGKLALSVTGEGATGIRIEGGATGEITADAVIVKVAGKDTTAGIVDGNYYELDGSENAAKKGNSVLTSYANLETANTADGAFGYIARNGGKLIHEGSIDFTEANSTGVLVDGGILDNRSTITVNGIAVNIQGASSEVTNTGTVTATDGTAAYLVGKDATLALNGNGITQAAGSAHGILLDTGAKGLTVDGATITMSDTGSGSAIENKADIVGIQLKDTTINVGSGIGGIGVHTGASMAQTNSGTINVTGSGTGILFENIDGSQTDQTLDMSDSKDLVINVQQAGGKGIVTNASSDLKTGVSVNVLDAAGGAALIVKGSTQKVEQSGKLTSKSTTDAVVDINNGSVSEFVNRGDILALNASQKAVETTSGSGVQFTNANGGNIIGQVNLLTGNNVVTLESGSTGTDFTTGSGSDLFLLKDVQESETNLFTSLNGGQGEDVLKLDNSSYVLNRADAITGMEHIDLTNGSTFTLDNVLLALGDSRDDSVSTGYSIDSTSTLAVKNSASVAFNSHLSGNGLMTVDTTGNSFEFTSNNAADGFAGTVAMGNTRFELDGLNTQALTNATLRADNGSITHVGAGQQTIGGLAFNGGTVKFDGVTPGVTEAAGTIHTTDNMDLLGKGVVQVDAGSVSNDRPLPNTHVSLLEQDDTGSLIKLADSDAAVQGSGGNLELHDASGNVISDGVTLDIVQDGTTVAKGTYDYRLTSGENNDGLYVNYGLTQVELLGSGNDALVLDANGKTGNAADLSAKVTGSGDLALDSQKGETVSLSNMDNDYTGVTDVRSGNLLMLNDNVLGLTSELKLALDTVLDMNGHSQTVGKLATDAGSLLNINGGKLTLSHGGVSSGELAGSGELVVAADTLTVNGANANLSATTTIEQGALAELNNTLGLGIGDIVDKGELLLNKADGVLYNNISDNGAVALKDSHVVLAGDNSKFSGTFTIDSTSQLTAGSAQHLGTADIKDEGELVLNTQSDWALANNVTGSGSLIKQGSGSVTLNENVAYTGKTDIQQGGLILGNENAPMTLASQQVNIHEGAKLSGFGGVAGNIDNQGLLQIGSDAQTDGKTQTFTIGKDLVNSGTVMVGNNTGHATAGNQLLVKGDYTGNDGHIHFNTALGDDNSVTDKMVVTGDTSGKTGVSVSNAGGTGAQTLNGIELIHVDGASNGEFNQEGRIVAGAYDYTLARGKGDSSGNWYLTSKQNGENPDPDPNPEPGENTERPEGGSYIANLAAANNLFVTRLHDRLGETQYIDALTGEQKVTSMWMRQVGGHNNFRDVAGQLKTQSNRYVMQMGGDIAQWSTDGLDRWHLGVMAGYGNNHSSTHSNISGYGSKGSVDGYSTGIYGTWYANDAEKTGAYVDSWLQYSWFNNHVNGEQIASESYKSRGITASVEVGQTIKLNEFKGSLGSTNTWYVQPQAQAVWMGVKAKNHTESNGTRVSSDGDGNLMTRLGVRTYLKGHHAVDEGKGREFQPFIEANWIHNTKDFTATMNGVAVKQDGARNLGEVKVGVEGQLNPRLNLWGNIGVQVGDKGYNDSAAMIGVKYNF</sequence>
<dbReference type="EMBL" id="AGCI01000048">
    <property type="protein sequence ID" value="EHM42825.1"/>
    <property type="molecule type" value="Genomic_DNA"/>
</dbReference>
<dbReference type="PANTHER" id="PTHR12338:SF5">
    <property type="entry name" value="ANTIGEN 43-RELATED"/>
    <property type="match status" value="1"/>
</dbReference>
<evidence type="ECO:0000313" key="6">
    <source>
        <dbReference type="Proteomes" id="UP000005959"/>
    </source>
</evidence>
<dbReference type="SUPFAM" id="SSF103515">
    <property type="entry name" value="Autotransporter"/>
    <property type="match status" value="1"/>
</dbReference>
<dbReference type="Pfam" id="PF18883">
    <property type="entry name" value="AC_1"/>
    <property type="match status" value="1"/>
</dbReference>
<keyword evidence="2" id="KW-0843">Virulence</keyword>
<dbReference type="SUPFAM" id="SSF51126">
    <property type="entry name" value="Pectin lyase-like"/>
    <property type="match status" value="1"/>
</dbReference>
<dbReference type="NCBIfam" id="TIGR01414">
    <property type="entry name" value="autotrans_barl"/>
    <property type="match status" value="1"/>
</dbReference>
<keyword evidence="1" id="KW-0732">Signal</keyword>
<dbReference type="RefSeq" id="WP_004847247.1">
    <property type="nucleotide sequence ID" value="NZ_JH417518.1"/>
</dbReference>
<dbReference type="NCBIfam" id="TIGR02601">
    <property type="entry name" value="autotrns_rpt"/>
    <property type="match status" value="1"/>
</dbReference>
<dbReference type="CDD" id="cd01344">
    <property type="entry name" value="PL2_Passenger_AT"/>
    <property type="match status" value="1"/>
</dbReference>
<proteinExistence type="predicted"/>
<dbReference type="Pfam" id="PF03797">
    <property type="entry name" value="Autotransporter"/>
    <property type="match status" value="1"/>
</dbReference>
<dbReference type="PATRIC" id="fig|1002364.3.peg.2018"/>
<feature type="region of interest" description="Disordered" evidence="3">
    <location>
        <begin position="1971"/>
        <end position="2001"/>
    </location>
</feature>